<comment type="caution">
    <text evidence="2">The sequence shown here is derived from an EMBL/GenBank/DDBJ whole genome shotgun (WGS) entry which is preliminary data.</text>
</comment>
<dbReference type="RefSeq" id="WP_061607329.1">
    <property type="nucleotide sequence ID" value="NZ_JEMA01000371.1"/>
</dbReference>
<dbReference type="EMBL" id="JEMA01000371">
    <property type="protein sequence ID" value="KYF70884.1"/>
    <property type="molecule type" value="Genomic_DNA"/>
</dbReference>
<feature type="signal peptide" evidence="1">
    <location>
        <begin position="1"/>
        <end position="27"/>
    </location>
</feature>
<dbReference type="OrthoDB" id="5518612at2"/>
<accession>A0A150QSF5</accession>
<keyword evidence="1" id="KW-0732">Signal</keyword>
<sequence>MLSNVSRFLMVSAAASLVAFGSARAEADEVCGEEDPAFDVPSAIHAGALSAVANPPVVGTGGALFSWIQANEFWDHGDPMLEEEFDEDDLFYLWGSQGPTSEQYYAKLVAQQSKAGLDIALISNITSVAAGDVLVLNKTMTYSGHTVIVNGAAVELTTQLNPKFLSTRQWALPIIDSTSSKHGCNTTYPDSRWTGGSSCSVGTFTTGPGTAYMRLYTDLSGNLLGHTWSVTSSMTGYYSQTDRPYVIARLTSTQCALDHADHGEP</sequence>
<feature type="chain" id="PRO_5007567290" description="Secreted protein" evidence="1">
    <location>
        <begin position="28"/>
        <end position="265"/>
    </location>
</feature>
<evidence type="ECO:0000313" key="2">
    <source>
        <dbReference type="EMBL" id="KYF70884.1"/>
    </source>
</evidence>
<proteinExistence type="predicted"/>
<evidence type="ECO:0000256" key="1">
    <source>
        <dbReference type="SAM" id="SignalP"/>
    </source>
</evidence>
<gene>
    <name evidence="2" type="ORF">BE15_03510</name>
</gene>
<organism evidence="2 3">
    <name type="scientific">Sorangium cellulosum</name>
    <name type="common">Polyangium cellulosum</name>
    <dbReference type="NCBI Taxonomy" id="56"/>
    <lineage>
        <taxon>Bacteria</taxon>
        <taxon>Pseudomonadati</taxon>
        <taxon>Myxococcota</taxon>
        <taxon>Polyangia</taxon>
        <taxon>Polyangiales</taxon>
        <taxon>Polyangiaceae</taxon>
        <taxon>Sorangium</taxon>
    </lineage>
</organism>
<name>A0A150QSF5_SORCE</name>
<dbReference type="Proteomes" id="UP000075260">
    <property type="component" value="Unassembled WGS sequence"/>
</dbReference>
<evidence type="ECO:0008006" key="4">
    <source>
        <dbReference type="Google" id="ProtNLM"/>
    </source>
</evidence>
<dbReference type="AlphaFoldDB" id="A0A150QSF5"/>
<protein>
    <recommendedName>
        <fullName evidence="4">Secreted protein</fullName>
    </recommendedName>
</protein>
<reference evidence="2 3" key="1">
    <citation type="submission" date="2014-02" db="EMBL/GenBank/DDBJ databases">
        <title>The small core and large imbalanced accessory genome model reveals a collaborative survival strategy of Sorangium cellulosum strains in nature.</title>
        <authorList>
            <person name="Han K."/>
            <person name="Peng R."/>
            <person name="Blom J."/>
            <person name="Li Y.-Z."/>
        </authorList>
    </citation>
    <scope>NUCLEOTIDE SEQUENCE [LARGE SCALE GENOMIC DNA]</scope>
    <source>
        <strain evidence="2 3">So0008-312</strain>
    </source>
</reference>
<evidence type="ECO:0000313" key="3">
    <source>
        <dbReference type="Proteomes" id="UP000075260"/>
    </source>
</evidence>